<dbReference type="InterPro" id="IPR004155">
    <property type="entry name" value="PBS_lyase_HEAT"/>
</dbReference>
<dbReference type="SUPFAM" id="SSF48371">
    <property type="entry name" value="ARM repeat"/>
    <property type="match status" value="1"/>
</dbReference>
<feature type="binding site" evidence="11">
    <location>
        <position position="92"/>
    </location>
    <ligand>
        <name>Fe cation</name>
        <dbReference type="ChEBI" id="CHEBI:24875"/>
        <label>1</label>
    </ligand>
</feature>
<dbReference type="PANTHER" id="PTHR12697">
    <property type="entry name" value="PBS LYASE HEAT-LIKE PROTEIN"/>
    <property type="match status" value="1"/>
</dbReference>
<dbReference type="InterPro" id="IPR027517">
    <property type="entry name" value="Deoxyhypusine_hydroxylase"/>
</dbReference>
<comment type="function">
    <text evidence="11">Catalyzes the hydroxylation of the N(6)-(4-aminobutyl)-L-lysine intermediate to form hypusine, an essential post-translational modification only found in mature eIF-5A factor.</text>
</comment>
<evidence type="ECO:0000256" key="9">
    <source>
        <dbReference type="ARBA" id="ARBA00023256"/>
    </source>
</evidence>
<accession>A0A0K8TR96</accession>
<feature type="binding site" evidence="11">
    <location>
        <position position="59"/>
    </location>
    <ligand>
        <name>Fe cation</name>
        <dbReference type="ChEBI" id="CHEBI:24875"/>
        <label>1</label>
    </ligand>
</feature>
<feature type="binding site" evidence="11">
    <location>
        <position position="91"/>
    </location>
    <ligand>
        <name>Fe cation</name>
        <dbReference type="ChEBI" id="CHEBI:24875"/>
        <label>1</label>
    </ligand>
</feature>
<dbReference type="InterPro" id="IPR021133">
    <property type="entry name" value="HEAT_type_2"/>
</dbReference>
<evidence type="ECO:0000256" key="8">
    <source>
        <dbReference type="ARBA" id="ARBA00023033"/>
    </source>
</evidence>
<evidence type="ECO:0000256" key="7">
    <source>
        <dbReference type="ARBA" id="ARBA00023004"/>
    </source>
</evidence>
<dbReference type="Gene3D" id="1.25.10.10">
    <property type="entry name" value="Leucine-rich Repeat Variant"/>
    <property type="match status" value="2"/>
</dbReference>
<comment type="catalytic activity">
    <reaction evidence="1 11">
        <text>[eIF5A protein]-deoxyhypusine + AH2 + O2 = [eIF5A protein]-hypusine + A + H2O</text>
        <dbReference type="Rhea" id="RHEA:14101"/>
        <dbReference type="Rhea" id="RHEA-COMP:10144"/>
        <dbReference type="Rhea" id="RHEA-COMP:12592"/>
        <dbReference type="ChEBI" id="CHEBI:13193"/>
        <dbReference type="ChEBI" id="CHEBI:15377"/>
        <dbReference type="ChEBI" id="CHEBI:15379"/>
        <dbReference type="ChEBI" id="CHEBI:17499"/>
        <dbReference type="ChEBI" id="CHEBI:82657"/>
        <dbReference type="ChEBI" id="CHEBI:91175"/>
        <dbReference type="EC" id="1.14.99.29"/>
    </reaction>
</comment>
<comment type="function">
    <text evidence="10">Catalyzes the hydroxylation of the N(6)-(4-aminobutyl)-L-lysine intermediate produced by deoxyhypusine synthase/DHPS on a critical lysine of the eukaryotic translation initiation factor 5A/eIF-5A. This is the second step of the post-translational modification of that lysine into an unusual amino acid residue named hypusine. Hypusination is unique to mature eIF-5A factor and is essential for its function.</text>
</comment>
<keyword evidence="5" id="KW-0256">Endoplasmic reticulum</keyword>
<keyword evidence="9 11" id="KW-0386">Hypusine biosynthesis</keyword>
<feature type="repeat" description="HEAT" evidence="12">
    <location>
        <begin position="72"/>
        <end position="112"/>
    </location>
</feature>
<dbReference type="InterPro" id="IPR016024">
    <property type="entry name" value="ARM-type_fold"/>
</dbReference>
<dbReference type="PROSITE" id="PS50077">
    <property type="entry name" value="HEAT_REPEAT"/>
    <property type="match status" value="1"/>
</dbReference>
<dbReference type="UniPathway" id="UPA00354"/>
<feature type="binding site" evidence="11">
    <location>
        <position position="243"/>
    </location>
    <ligand>
        <name>Fe cation</name>
        <dbReference type="ChEBI" id="CHEBI:24875"/>
        <label>2</label>
    </ligand>
</feature>
<evidence type="ECO:0000256" key="12">
    <source>
        <dbReference type="PROSITE-ProRule" id="PRU00103"/>
    </source>
</evidence>
<evidence type="ECO:0000256" key="2">
    <source>
        <dbReference type="ARBA" id="ARBA00005041"/>
    </source>
</evidence>
<dbReference type="FunFam" id="1.25.10.10:FF:000099">
    <property type="entry name" value="Deoxyhypusine hydroxylase"/>
    <property type="match status" value="2"/>
</dbReference>
<evidence type="ECO:0000256" key="6">
    <source>
        <dbReference type="ARBA" id="ARBA00023002"/>
    </source>
</evidence>
<dbReference type="HAMAP" id="MF_03101">
    <property type="entry name" value="Deoxyhypusine_hydroxylase"/>
    <property type="match status" value="1"/>
</dbReference>
<comment type="pathway">
    <text evidence="2 11">Protein modification; eIF5A hypusination.</text>
</comment>
<evidence type="ECO:0000256" key="11">
    <source>
        <dbReference type="HAMAP-Rule" id="MF_03101"/>
    </source>
</evidence>
<evidence type="ECO:0000256" key="10">
    <source>
        <dbReference type="ARBA" id="ARBA00045876"/>
    </source>
</evidence>
<dbReference type="InterPro" id="IPR011989">
    <property type="entry name" value="ARM-like"/>
</dbReference>
<dbReference type="EC" id="1.14.99.29" evidence="11"/>
<dbReference type="AlphaFoldDB" id="A0A0K8TR96"/>
<dbReference type="GO" id="GO:0019135">
    <property type="term" value="F:deoxyhypusine monooxygenase activity"/>
    <property type="evidence" value="ECO:0007669"/>
    <property type="project" value="UniProtKB-UniRule"/>
</dbReference>
<dbReference type="GO" id="GO:0046872">
    <property type="term" value="F:metal ion binding"/>
    <property type="evidence" value="ECO:0007669"/>
    <property type="project" value="UniProtKB-KW"/>
</dbReference>
<keyword evidence="6 11" id="KW-0560">Oxidoreductase</keyword>
<evidence type="ECO:0000256" key="4">
    <source>
        <dbReference type="ARBA" id="ARBA00022737"/>
    </source>
</evidence>
<evidence type="ECO:0000256" key="5">
    <source>
        <dbReference type="ARBA" id="ARBA00022824"/>
    </source>
</evidence>
<feature type="binding site" evidence="11">
    <location>
        <position position="244"/>
    </location>
    <ligand>
        <name>Fe cation</name>
        <dbReference type="ChEBI" id="CHEBI:24875"/>
        <label>2</label>
    </ligand>
</feature>
<proteinExistence type="evidence at transcript level"/>
<dbReference type="Pfam" id="PF13646">
    <property type="entry name" value="HEAT_2"/>
    <property type="match status" value="2"/>
</dbReference>
<evidence type="ECO:0000256" key="1">
    <source>
        <dbReference type="ARBA" id="ARBA00000068"/>
    </source>
</evidence>
<keyword evidence="7 11" id="KW-0408">Iron</keyword>
<feature type="binding site" evidence="11">
    <location>
        <position position="210"/>
    </location>
    <ligand>
        <name>Fe cation</name>
        <dbReference type="ChEBI" id="CHEBI:24875"/>
        <label>2</label>
    </ligand>
</feature>
<protein>
    <recommendedName>
        <fullName evidence="11">Deoxyhypusine hydroxylase</fullName>
        <shortName evidence="11">DOHH</shortName>
        <ecNumber evidence="11">1.14.99.29</ecNumber>
    </recommendedName>
    <alternativeName>
        <fullName evidence="11">Deoxyhypusine dioxygenase</fullName>
    </alternativeName>
    <alternativeName>
        <fullName evidence="11">Deoxyhypusine monooxygenase</fullName>
    </alternativeName>
</protein>
<evidence type="ECO:0000313" key="13">
    <source>
        <dbReference type="EMBL" id="JAI16651.1"/>
    </source>
</evidence>
<comment type="similarity">
    <text evidence="11">Belongs to the deoxyhypusine hydroxylase family.</text>
</comment>
<dbReference type="PANTHER" id="PTHR12697:SF5">
    <property type="entry name" value="DEOXYHYPUSINE HYDROXYLASE"/>
    <property type="match status" value="1"/>
</dbReference>
<keyword evidence="8 11" id="KW-0503">Monooxygenase</keyword>
<feature type="binding site" evidence="11">
    <location>
        <position position="58"/>
    </location>
    <ligand>
        <name>Fe cation</name>
        <dbReference type="ChEBI" id="CHEBI:24875"/>
        <label>1</label>
    </ligand>
</feature>
<evidence type="ECO:0000256" key="3">
    <source>
        <dbReference type="ARBA" id="ARBA00022723"/>
    </source>
</evidence>
<keyword evidence="3 11" id="KW-0479">Metal-binding</keyword>
<dbReference type="EMBL" id="GDAI01000952">
    <property type="protein sequence ID" value="JAI16651.1"/>
    <property type="molecule type" value="mRNA"/>
</dbReference>
<keyword evidence="4" id="KW-0677">Repeat</keyword>
<dbReference type="SMART" id="SM00567">
    <property type="entry name" value="EZ_HEAT"/>
    <property type="match status" value="6"/>
</dbReference>
<feature type="binding site" evidence="11">
    <location>
        <position position="211"/>
    </location>
    <ligand>
        <name>Fe cation</name>
        <dbReference type="ChEBI" id="CHEBI:24875"/>
        <label>2</label>
    </ligand>
</feature>
<comment type="cofactor">
    <cofactor evidence="11">
        <name>Fe(2+)</name>
        <dbReference type="ChEBI" id="CHEBI:29033"/>
    </cofactor>
    <text evidence="11">Binds 2 Fe(2+) ions per subunit.</text>
</comment>
<name>A0A0K8TR96_TABBR</name>
<reference evidence="13" key="1">
    <citation type="journal article" date="2015" name="Insect Biochem. Mol. Biol.">
        <title>An insight into the sialome of the horse fly, Tabanus bromius.</title>
        <authorList>
            <person name="Ribeiro J.M."/>
            <person name="Kazimirova M."/>
            <person name="Takac P."/>
            <person name="Andersen J.F."/>
            <person name="Francischetti I.M."/>
        </authorList>
    </citation>
    <scope>NUCLEOTIDE SEQUENCE</scope>
</reference>
<organism evidence="13">
    <name type="scientific">Tabanus bromius</name>
    <name type="common">Band-eyed brown horse fly</name>
    <dbReference type="NCBI Taxonomy" id="304241"/>
    <lineage>
        <taxon>Eukaryota</taxon>
        <taxon>Metazoa</taxon>
        <taxon>Ecdysozoa</taxon>
        <taxon>Arthropoda</taxon>
        <taxon>Hexapoda</taxon>
        <taxon>Insecta</taxon>
        <taxon>Pterygota</taxon>
        <taxon>Neoptera</taxon>
        <taxon>Endopterygota</taxon>
        <taxon>Diptera</taxon>
        <taxon>Brachycera</taxon>
        <taxon>Tabanomorpha</taxon>
        <taxon>Tabanoidea</taxon>
        <taxon>Tabanidae</taxon>
        <taxon>Tabanus</taxon>
    </lineage>
</organism>
<sequence>MVQVEQHKIKAIGCVLNNKNRPLKERFRALFTLKNIGGPDSIQAIADCFEDDSALLKHELAYCLGQMQDKTAIPVLVRVLEDTKQEPMVRHEAAEALGAIGSPEVINTLEKYRTDPVIEVAETCEIALDRVKWMQRKDETLKDNNPFASVDPTPPATSKNVDDLKKIYLNEEQSLFERYRAMFALRNIQTEDSILALTEGLKCSSALFRHEVAFVLGQLQHPCSVPHLAENLRNNSENEMVRHECAEALGAIASDECRKILNDYLEDDKRVVKESCEIALDMCEYENSPEFQYANTLSEVQN</sequence>